<dbReference type="Proteomes" id="UP001633002">
    <property type="component" value="Unassembled WGS sequence"/>
</dbReference>
<dbReference type="PANTHER" id="PTHR15020:SF45">
    <property type="entry name" value="NAD(P)-BINDING DOMAIN-CONTAINING PROTEIN"/>
    <property type="match status" value="1"/>
</dbReference>
<accession>A0ABD3HK99</accession>
<comment type="caution">
    <text evidence="3">The sequence shown here is derived from an EMBL/GenBank/DDBJ whole genome shotgun (WGS) entry which is preliminary data.</text>
</comment>
<sequence length="321" mass="33420">MAALASASVLGVTALSSAFQPANQPARSVAAAEFSVPKYSGVKWSSSVTVCGARSSSSILGFRLQVVSAQPTLNLSKHRSSCITRCAEAEEATVDNSTVLVVGGGGVGLETIKALSGAGSWVTGYQRGEKFRKDIEGLGAMLAIGDVLEPATIEKTLKSNSFDAIVCTVGGGTSDPEVDKQGPINLIDAAKKAGVKRFILITSVGTGDSRKAIDDKTFGVLEKVLLAKEVAEDYLKQSDLEWTIVRPGGLLSGAPPSGKGGLTEDTSVAGLISRTDVASLVAKIIFDKRTCCKTYTAVDVEKIMPPGRCSIFLVELLFSAK</sequence>
<dbReference type="InterPro" id="IPR016040">
    <property type="entry name" value="NAD(P)-bd_dom"/>
</dbReference>
<evidence type="ECO:0000313" key="3">
    <source>
        <dbReference type="EMBL" id="KAL3690530.1"/>
    </source>
</evidence>
<dbReference type="Pfam" id="PF13460">
    <property type="entry name" value="NAD_binding_10"/>
    <property type="match status" value="1"/>
</dbReference>
<proteinExistence type="predicted"/>
<keyword evidence="4" id="KW-1185">Reference proteome</keyword>
<evidence type="ECO:0000259" key="2">
    <source>
        <dbReference type="Pfam" id="PF13460"/>
    </source>
</evidence>
<dbReference type="EMBL" id="JBJQOH010000004">
    <property type="protein sequence ID" value="KAL3690530.1"/>
    <property type="molecule type" value="Genomic_DNA"/>
</dbReference>
<evidence type="ECO:0000313" key="4">
    <source>
        <dbReference type="Proteomes" id="UP001633002"/>
    </source>
</evidence>
<organism evidence="3 4">
    <name type="scientific">Riccia sorocarpa</name>
    <dbReference type="NCBI Taxonomy" id="122646"/>
    <lineage>
        <taxon>Eukaryota</taxon>
        <taxon>Viridiplantae</taxon>
        <taxon>Streptophyta</taxon>
        <taxon>Embryophyta</taxon>
        <taxon>Marchantiophyta</taxon>
        <taxon>Marchantiopsida</taxon>
        <taxon>Marchantiidae</taxon>
        <taxon>Marchantiales</taxon>
        <taxon>Ricciaceae</taxon>
        <taxon>Riccia</taxon>
    </lineage>
</organism>
<gene>
    <name evidence="3" type="ORF">R1sor_016839</name>
</gene>
<dbReference type="InterPro" id="IPR036291">
    <property type="entry name" value="NAD(P)-bd_dom_sf"/>
</dbReference>
<dbReference type="AlphaFoldDB" id="A0ABD3HK99"/>
<dbReference type="Gene3D" id="3.40.50.720">
    <property type="entry name" value="NAD(P)-binding Rossmann-like Domain"/>
    <property type="match status" value="1"/>
</dbReference>
<dbReference type="PANTHER" id="PTHR15020">
    <property type="entry name" value="FLAVIN REDUCTASE-RELATED"/>
    <property type="match status" value="1"/>
</dbReference>
<name>A0ABD3HK99_9MARC</name>
<dbReference type="SUPFAM" id="SSF51735">
    <property type="entry name" value="NAD(P)-binding Rossmann-fold domains"/>
    <property type="match status" value="1"/>
</dbReference>
<keyword evidence="1" id="KW-0732">Signal</keyword>
<feature type="domain" description="NAD(P)-binding" evidence="2">
    <location>
        <begin position="104"/>
        <end position="287"/>
    </location>
</feature>
<feature type="chain" id="PRO_5044807525" description="NAD(P)-binding domain-containing protein" evidence="1">
    <location>
        <begin position="19"/>
        <end position="321"/>
    </location>
</feature>
<evidence type="ECO:0000256" key="1">
    <source>
        <dbReference type="SAM" id="SignalP"/>
    </source>
</evidence>
<protein>
    <recommendedName>
        <fullName evidence="2">NAD(P)-binding domain-containing protein</fullName>
    </recommendedName>
</protein>
<reference evidence="3 4" key="1">
    <citation type="submission" date="2024-09" db="EMBL/GenBank/DDBJ databases">
        <title>Chromosome-scale assembly of Riccia sorocarpa.</title>
        <authorList>
            <person name="Paukszto L."/>
        </authorList>
    </citation>
    <scope>NUCLEOTIDE SEQUENCE [LARGE SCALE GENOMIC DNA]</scope>
    <source>
        <strain evidence="3">LP-2024</strain>
        <tissue evidence="3">Aerial parts of the thallus</tissue>
    </source>
</reference>
<feature type="signal peptide" evidence="1">
    <location>
        <begin position="1"/>
        <end position="18"/>
    </location>
</feature>